<dbReference type="RefSeq" id="WP_101310094.1">
    <property type="nucleotide sequence ID" value="NZ_MVDE01000017.1"/>
</dbReference>
<dbReference type="GO" id="GO:0006508">
    <property type="term" value="P:proteolysis"/>
    <property type="evidence" value="ECO:0007669"/>
    <property type="project" value="UniProtKB-KW"/>
</dbReference>
<evidence type="ECO:0000313" key="9">
    <source>
        <dbReference type="Proteomes" id="UP000233618"/>
    </source>
</evidence>
<evidence type="ECO:0000256" key="2">
    <source>
        <dbReference type="ARBA" id="ARBA00022670"/>
    </source>
</evidence>
<comment type="caution">
    <text evidence="8">The sequence shown here is derived from an EMBL/GenBank/DDBJ whole genome shotgun (WGS) entry which is preliminary data.</text>
</comment>
<sequence>MIEFDKFTLKNGLRVIVHRDETTPMAAVNILYNIGAKDENPERTGFAHLFEHLMFGGSINIPNYDEPLQMVGGDNNAWTNNDITNYYLTVPKANLETAFWLESDRMLSLAFSEKSLEVQRSVVIEEFKQRYFNQPYGDVWLHLRPLAYKEHPYQWPTIGKSIDHIEKATLEEVKDFFFHHYAPNNAIMVVAGNVDTQQVKELSEKWFGPIERREIQERNLPVEPTQNEFRSKRIESNVPFDAIYMAFHMGKRMDEDFYIIDLVSDVLSNGQSSRIFQSLVKEKNLFSSIDAYITGEFEPGLFLISGKLVEGVAMETAEAAIWEELNKMATTKVDEYELQKVKNKVESSLVFSEISYLNKAMNLATHELLGDADDINKEVEKYQKVSVADILNSSAKIFRKENCSTLYYYSKK</sequence>
<organism evidence="8 9">
    <name type="scientific">Labilibaculum manganireducens</name>
    <dbReference type="NCBI Taxonomy" id="1940525"/>
    <lineage>
        <taxon>Bacteria</taxon>
        <taxon>Pseudomonadati</taxon>
        <taxon>Bacteroidota</taxon>
        <taxon>Bacteroidia</taxon>
        <taxon>Marinilabiliales</taxon>
        <taxon>Marinifilaceae</taxon>
        <taxon>Labilibaculum</taxon>
    </lineage>
</organism>
<evidence type="ECO:0000256" key="3">
    <source>
        <dbReference type="ARBA" id="ARBA00022801"/>
    </source>
</evidence>
<evidence type="ECO:0000259" key="7">
    <source>
        <dbReference type="Pfam" id="PF05193"/>
    </source>
</evidence>
<dbReference type="InterPro" id="IPR011765">
    <property type="entry name" value="Pept_M16_N"/>
</dbReference>
<dbReference type="InterPro" id="IPR050626">
    <property type="entry name" value="Peptidase_M16"/>
</dbReference>
<gene>
    <name evidence="8" type="ORF">BZG01_12050</name>
</gene>
<evidence type="ECO:0000256" key="4">
    <source>
        <dbReference type="ARBA" id="ARBA00022833"/>
    </source>
</evidence>
<dbReference type="GO" id="GO:0008237">
    <property type="term" value="F:metallopeptidase activity"/>
    <property type="evidence" value="ECO:0007669"/>
    <property type="project" value="UniProtKB-KW"/>
</dbReference>
<feature type="domain" description="Peptidase M16 N-terminal" evidence="6">
    <location>
        <begin position="14"/>
        <end position="129"/>
    </location>
</feature>
<dbReference type="InterPro" id="IPR011249">
    <property type="entry name" value="Metalloenz_LuxS/M16"/>
</dbReference>
<dbReference type="PANTHER" id="PTHR43690">
    <property type="entry name" value="NARDILYSIN"/>
    <property type="match status" value="1"/>
</dbReference>
<keyword evidence="2" id="KW-0645">Protease</keyword>
<keyword evidence="4" id="KW-0862">Zinc</keyword>
<dbReference type="SUPFAM" id="SSF63411">
    <property type="entry name" value="LuxS/MPP-like metallohydrolase"/>
    <property type="match status" value="2"/>
</dbReference>
<keyword evidence="5" id="KW-0482">Metalloprotease</keyword>
<reference evidence="8 9" key="1">
    <citation type="journal article" date="2017" name="Front. Microbiol.">
        <title>Labilibaculum manganireducens gen. nov., sp. nov. and Labilibaculum filiforme sp. nov., Novel Bacteroidetes Isolated from Subsurface Sediments of the Baltic Sea.</title>
        <authorList>
            <person name="Vandieken V."/>
            <person name="Marshall I.P."/>
            <person name="Niemann H."/>
            <person name="Engelen B."/>
            <person name="Cypionka H."/>
        </authorList>
    </citation>
    <scope>NUCLEOTIDE SEQUENCE [LARGE SCALE GENOMIC DNA]</scope>
    <source>
        <strain evidence="8 9">59.10-2M</strain>
    </source>
</reference>
<evidence type="ECO:0000256" key="1">
    <source>
        <dbReference type="ARBA" id="ARBA00007261"/>
    </source>
</evidence>
<dbReference type="Pfam" id="PF05193">
    <property type="entry name" value="Peptidase_M16_C"/>
    <property type="match status" value="1"/>
</dbReference>
<keyword evidence="3" id="KW-0378">Hydrolase</keyword>
<accession>A0A2N3I712</accession>
<evidence type="ECO:0000313" key="8">
    <source>
        <dbReference type="EMBL" id="PKQ66087.1"/>
    </source>
</evidence>
<name>A0A2N3I712_9BACT</name>
<protein>
    <submittedName>
        <fullName evidence="8">Peptidase M16</fullName>
    </submittedName>
</protein>
<dbReference type="EMBL" id="MVDE01000017">
    <property type="protein sequence ID" value="PKQ66087.1"/>
    <property type="molecule type" value="Genomic_DNA"/>
</dbReference>
<dbReference type="Pfam" id="PF00675">
    <property type="entry name" value="Peptidase_M16"/>
    <property type="match status" value="1"/>
</dbReference>
<dbReference type="GO" id="GO:0046872">
    <property type="term" value="F:metal ion binding"/>
    <property type="evidence" value="ECO:0007669"/>
    <property type="project" value="InterPro"/>
</dbReference>
<dbReference type="InterPro" id="IPR007863">
    <property type="entry name" value="Peptidase_M16_C"/>
</dbReference>
<evidence type="ECO:0000256" key="5">
    <source>
        <dbReference type="ARBA" id="ARBA00023049"/>
    </source>
</evidence>
<dbReference type="PANTHER" id="PTHR43690:SF17">
    <property type="entry name" value="PROTEIN YHJJ"/>
    <property type="match status" value="1"/>
</dbReference>
<feature type="domain" description="Peptidase M16 C-terminal" evidence="7">
    <location>
        <begin position="168"/>
        <end position="344"/>
    </location>
</feature>
<keyword evidence="9" id="KW-1185">Reference proteome</keyword>
<dbReference type="Proteomes" id="UP000233618">
    <property type="component" value="Unassembled WGS sequence"/>
</dbReference>
<dbReference type="AlphaFoldDB" id="A0A2N3I712"/>
<comment type="similarity">
    <text evidence="1">Belongs to the peptidase M16 family.</text>
</comment>
<evidence type="ECO:0000259" key="6">
    <source>
        <dbReference type="Pfam" id="PF00675"/>
    </source>
</evidence>
<proteinExistence type="inferred from homology"/>
<dbReference type="Gene3D" id="3.30.830.10">
    <property type="entry name" value="Metalloenzyme, LuxS/M16 peptidase-like"/>
    <property type="match status" value="2"/>
</dbReference>